<comment type="caution">
    <text evidence="2">The sequence shown here is derived from an EMBL/GenBank/DDBJ whole genome shotgun (WGS) entry which is preliminary data.</text>
</comment>
<keyword evidence="1" id="KW-0472">Membrane</keyword>
<accession>A0A133NDC4</accession>
<name>A0A133NDC4_CLOPF</name>
<dbReference type="EMBL" id="LRPU01000015">
    <property type="protein sequence ID" value="KXA14286.1"/>
    <property type="molecule type" value="Genomic_DNA"/>
</dbReference>
<dbReference type="AlphaFoldDB" id="A0A133NDC4"/>
<sequence length="66" mass="7608">MSLAIIYLEVIIMLIPNDLIKKFNSNCDKNINNLNNKKALLLKSILVILLILFLVIIIKNQNKLLF</sequence>
<reference evidence="2 3" key="1">
    <citation type="submission" date="2016-01" db="EMBL/GenBank/DDBJ databases">
        <authorList>
            <person name="Oliw E.H."/>
        </authorList>
    </citation>
    <scope>NUCLEOTIDE SEQUENCE [LARGE SCALE GENOMIC DNA]</scope>
    <source>
        <strain evidence="2 3">MJR7757A</strain>
    </source>
</reference>
<organism evidence="2 3">
    <name type="scientific">Clostridium perfringens</name>
    <dbReference type="NCBI Taxonomy" id="1502"/>
    <lineage>
        <taxon>Bacteria</taxon>
        <taxon>Bacillati</taxon>
        <taxon>Bacillota</taxon>
        <taxon>Clostridia</taxon>
        <taxon>Eubacteriales</taxon>
        <taxon>Clostridiaceae</taxon>
        <taxon>Clostridium</taxon>
    </lineage>
</organism>
<evidence type="ECO:0000313" key="3">
    <source>
        <dbReference type="Proteomes" id="UP000070646"/>
    </source>
</evidence>
<dbReference type="PATRIC" id="fig|1502.174.peg.415"/>
<dbReference type="Proteomes" id="UP000070646">
    <property type="component" value="Unassembled WGS sequence"/>
</dbReference>
<feature type="transmembrane region" description="Helical" evidence="1">
    <location>
        <begin position="40"/>
        <end position="58"/>
    </location>
</feature>
<evidence type="ECO:0000313" key="2">
    <source>
        <dbReference type="EMBL" id="KXA14286.1"/>
    </source>
</evidence>
<evidence type="ECO:0000256" key="1">
    <source>
        <dbReference type="SAM" id="Phobius"/>
    </source>
</evidence>
<protein>
    <submittedName>
        <fullName evidence="2">Uncharacterized protein</fullName>
    </submittedName>
</protein>
<gene>
    <name evidence="2" type="ORF">HMPREF3222_00414</name>
</gene>
<keyword evidence="1" id="KW-1133">Transmembrane helix</keyword>
<keyword evidence="1" id="KW-0812">Transmembrane</keyword>
<proteinExistence type="predicted"/>